<dbReference type="GO" id="GO:2000636">
    <property type="term" value="P:positive regulation of primary miRNA processing"/>
    <property type="evidence" value="ECO:0007669"/>
    <property type="project" value="TreeGrafter"/>
</dbReference>
<dbReference type="Gramene" id="OMO58734">
    <property type="protein sequence ID" value="OMO58734"/>
    <property type="gene ID" value="CCACVL1_25396"/>
</dbReference>
<dbReference type="PANTHER" id="PTHR11246">
    <property type="entry name" value="PRE-MRNA SPLICING FACTOR"/>
    <property type="match status" value="1"/>
</dbReference>
<dbReference type="GO" id="GO:0071013">
    <property type="term" value="C:catalytic step 2 spliceosome"/>
    <property type="evidence" value="ECO:0007669"/>
    <property type="project" value="TreeGrafter"/>
</dbReference>
<protein>
    <submittedName>
        <fullName evidence="2">RNA-processing protein, HAT helix</fullName>
    </submittedName>
</protein>
<dbReference type="OMA" id="WRIGEAR"/>
<dbReference type="SMART" id="SM00386">
    <property type="entry name" value="HAT"/>
    <property type="match status" value="5"/>
</dbReference>
<dbReference type="GO" id="GO:0000244">
    <property type="term" value="P:spliceosomal tri-snRNP complex assembly"/>
    <property type="evidence" value="ECO:0007669"/>
    <property type="project" value="TreeGrafter"/>
</dbReference>
<proteinExistence type="predicted"/>
<keyword evidence="3" id="KW-1185">Reference proteome</keyword>
<name>A0A1R3GKV9_COCAP</name>
<keyword evidence="1" id="KW-0677">Repeat</keyword>
<dbReference type="EMBL" id="AWWV01014156">
    <property type="protein sequence ID" value="OMO58734.1"/>
    <property type="molecule type" value="Genomic_DNA"/>
</dbReference>
<dbReference type="PANTHER" id="PTHR11246:SF1">
    <property type="entry name" value="PRE-MRNA-PROCESSING FACTOR 6"/>
    <property type="match status" value="1"/>
</dbReference>
<evidence type="ECO:0000313" key="2">
    <source>
        <dbReference type="EMBL" id="OMO58734.1"/>
    </source>
</evidence>
<reference evidence="2 3" key="1">
    <citation type="submission" date="2013-09" db="EMBL/GenBank/DDBJ databases">
        <title>Corchorus capsularis genome sequencing.</title>
        <authorList>
            <person name="Alam M."/>
            <person name="Haque M.S."/>
            <person name="Islam M.S."/>
            <person name="Emdad E.M."/>
            <person name="Islam M.M."/>
            <person name="Ahmed B."/>
            <person name="Halim A."/>
            <person name="Hossen Q.M.M."/>
            <person name="Hossain M.Z."/>
            <person name="Ahmed R."/>
            <person name="Khan M.M."/>
            <person name="Islam R."/>
            <person name="Rashid M.M."/>
            <person name="Khan S.A."/>
            <person name="Rahman M.S."/>
            <person name="Alam M."/>
        </authorList>
    </citation>
    <scope>NUCLEOTIDE SEQUENCE [LARGE SCALE GENOMIC DNA]</scope>
    <source>
        <strain evidence="3">cv. CVL-1</strain>
        <tissue evidence="2">Whole seedling</tissue>
    </source>
</reference>
<dbReference type="InterPro" id="IPR011990">
    <property type="entry name" value="TPR-like_helical_dom_sf"/>
</dbReference>
<dbReference type="GO" id="GO:0080188">
    <property type="term" value="P:gene silencing by siRNA-directed DNA methylation"/>
    <property type="evidence" value="ECO:0007669"/>
    <property type="project" value="TreeGrafter"/>
</dbReference>
<organism evidence="2 3">
    <name type="scientific">Corchorus capsularis</name>
    <name type="common">Jute</name>
    <dbReference type="NCBI Taxonomy" id="210143"/>
    <lineage>
        <taxon>Eukaryota</taxon>
        <taxon>Viridiplantae</taxon>
        <taxon>Streptophyta</taxon>
        <taxon>Embryophyta</taxon>
        <taxon>Tracheophyta</taxon>
        <taxon>Spermatophyta</taxon>
        <taxon>Magnoliopsida</taxon>
        <taxon>eudicotyledons</taxon>
        <taxon>Gunneridae</taxon>
        <taxon>Pentapetalae</taxon>
        <taxon>rosids</taxon>
        <taxon>malvids</taxon>
        <taxon>Malvales</taxon>
        <taxon>Malvaceae</taxon>
        <taxon>Grewioideae</taxon>
        <taxon>Apeibeae</taxon>
        <taxon>Corchorus</taxon>
    </lineage>
</organism>
<dbReference type="SUPFAM" id="SSF48452">
    <property type="entry name" value="TPR-like"/>
    <property type="match status" value="1"/>
</dbReference>
<dbReference type="STRING" id="210143.A0A1R3GKV9"/>
<dbReference type="GO" id="GO:0046540">
    <property type="term" value="C:U4/U6 x U5 tri-snRNP complex"/>
    <property type="evidence" value="ECO:0007669"/>
    <property type="project" value="TreeGrafter"/>
</dbReference>
<sequence length="393" mass="44123">MEVGEAKRLRLRVALDMAGKKLSGLTAAVDPETYLRDLAAIKNRTDEDISNIKQARMVLKAVTRRNPRVASGWISLARFEELTGDMEAARRVIEKGCQNCPKNQDLWLEGSRLAGPDERKMKAMIVRALKAIPNSSRLMLESDVLQKSRVLRRGIENIPNSVILWKALIDMVDEDNIEVAVLLLNKAVECCPTHADFWLALARLLPLKEAREALERARQQLPGESAIVIAQARLEEAGGGADRDLVVGNIIEGFIRELERQGLYIDRRAWMEKAEVAERLGCAVTCQAIIRNTIGIGMGRDVEVSVRKLTWIAEARELTLRGSLVTARATYAYTLSVFYSDTHIWKIAEEFEFTYGFDISIRRLHHARLASLAWRIGEARGILATICSPPLWV</sequence>
<dbReference type="AlphaFoldDB" id="A0A1R3GKV9"/>
<evidence type="ECO:0000256" key="1">
    <source>
        <dbReference type="ARBA" id="ARBA00022737"/>
    </source>
</evidence>
<dbReference type="Proteomes" id="UP000188268">
    <property type="component" value="Unassembled WGS sequence"/>
</dbReference>
<comment type="caution">
    <text evidence="2">The sequence shown here is derived from an EMBL/GenBank/DDBJ whole genome shotgun (WGS) entry which is preliminary data.</text>
</comment>
<gene>
    <name evidence="2" type="ORF">CCACVL1_25396</name>
</gene>
<dbReference type="InterPro" id="IPR003107">
    <property type="entry name" value="HAT"/>
</dbReference>
<accession>A0A1R3GKV9</accession>
<evidence type="ECO:0000313" key="3">
    <source>
        <dbReference type="Proteomes" id="UP000188268"/>
    </source>
</evidence>
<dbReference type="Pfam" id="PF13428">
    <property type="entry name" value="TPR_14"/>
    <property type="match status" value="1"/>
</dbReference>
<dbReference type="InterPro" id="IPR045075">
    <property type="entry name" value="Syf1-like"/>
</dbReference>
<dbReference type="Gene3D" id="1.25.40.10">
    <property type="entry name" value="Tetratricopeptide repeat domain"/>
    <property type="match status" value="2"/>
</dbReference>
<dbReference type="OrthoDB" id="1747762at2759"/>